<dbReference type="Gene3D" id="2.60.40.1180">
    <property type="entry name" value="Golgi alpha-mannosidase II"/>
    <property type="match status" value="1"/>
</dbReference>
<dbReference type="InterPro" id="IPR013783">
    <property type="entry name" value="Ig-like_fold"/>
</dbReference>
<evidence type="ECO:0000256" key="6">
    <source>
        <dbReference type="ARBA" id="ARBA00022837"/>
    </source>
</evidence>
<evidence type="ECO:0000256" key="1">
    <source>
        <dbReference type="ARBA" id="ARBA00000548"/>
    </source>
</evidence>
<dbReference type="Gene3D" id="2.60.40.10">
    <property type="entry name" value="Immunoglobulins"/>
    <property type="match status" value="1"/>
</dbReference>
<keyword evidence="4" id="KW-0732">Signal</keyword>
<evidence type="ECO:0000256" key="11">
    <source>
        <dbReference type="ARBA" id="ARBA00030238"/>
    </source>
</evidence>
<dbReference type="CDD" id="cd11341">
    <property type="entry name" value="AmyAc_Pullulanase_LD-like"/>
    <property type="match status" value="1"/>
</dbReference>
<dbReference type="PANTHER" id="PTHR43002">
    <property type="entry name" value="GLYCOGEN DEBRANCHING ENZYME"/>
    <property type="match status" value="1"/>
</dbReference>
<dbReference type="CDD" id="cd02860">
    <property type="entry name" value="E_set_Pullulanase"/>
    <property type="match status" value="1"/>
</dbReference>
<evidence type="ECO:0000256" key="4">
    <source>
        <dbReference type="ARBA" id="ARBA00022729"/>
    </source>
</evidence>
<dbReference type="GO" id="GO:0030246">
    <property type="term" value="F:carbohydrate binding"/>
    <property type="evidence" value="ECO:0007669"/>
    <property type="project" value="InterPro"/>
</dbReference>
<keyword evidence="5" id="KW-0378">Hydrolase</keyword>
<dbReference type="InterPro" id="IPR040671">
    <property type="entry name" value="Pullulanase_N2"/>
</dbReference>
<dbReference type="EC" id="3.2.1.1" evidence="3"/>
<keyword evidence="6" id="KW-0106">Calcium</keyword>
<dbReference type="GO" id="GO:0005975">
    <property type="term" value="P:carbohydrate metabolic process"/>
    <property type="evidence" value="ECO:0007669"/>
    <property type="project" value="InterPro"/>
</dbReference>
<evidence type="ECO:0000313" key="15">
    <source>
        <dbReference type="Proteomes" id="UP000598174"/>
    </source>
</evidence>
<dbReference type="InterPro" id="IPR013784">
    <property type="entry name" value="Carb-bd-like_fold"/>
</dbReference>
<gene>
    <name evidence="14" type="ORF">Afe05nite_79870</name>
</gene>
<keyword evidence="7" id="KW-0326">Glycosidase</keyword>
<dbReference type="AlphaFoldDB" id="A0A919JAA0"/>
<dbReference type="InterPro" id="IPR013780">
    <property type="entry name" value="Glyco_hydro_b"/>
</dbReference>
<comment type="caution">
    <text evidence="14">The sequence shown here is derived from an EMBL/GenBank/DDBJ whole genome shotgun (WGS) entry which is preliminary data.</text>
</comment>
<comment type="catalytic activity">
    <reaction evidence="8">
        <text>Hydrolysis of (1-&gt;6)-alpha-D-glucosidic linkages in pullulan, amylopectin and glycogen, and in the alpha- and beta-limit dextrins of amylopectin and glycogen.</text>
        <dbReference type="EC" id="3.2.1.41"/>
    </reaction>
</comment>
<evidence type="ECO:0000256" key="5">
    <source>
        <dbReference type="ARBA" id="ARBA00022801"/>
    </source>
</evidence>
<evidence type="ECO:0000256" key="12">
    <source>
        <dbReference type="ARBA" id="ARBA00031076"/>
    </source>
</evidence>
<comment type="similarity">
    <text evidence="2">Belongs to the glycosyl hydrolase 13 family.</text>
</comment>
<dbReference type="InterPro" id="IPR005323">
    <property type="entry name" value="CBM41_pullulanase"/>
</dbReference>
<feature type="domain" description="Glycosyl hydrolase family 13 catalytic" evidence="13">
    <location>
        <begin position="546"/>
        <end position="925"/>
    </location>
</feature>
<evidence type="ECO:0000256" key="9">
    <source>
        <dbReference type="ARBA" id="ARBA00024062"/>
    </source>
</evidence>
<dbReference type="SMART" id="SM00642">
    <property type="entry name" value="Aamy"/>
    <property type="match status" value="1"/>
</dbReference>
<dbReference type="Proteomes" id="UP000598174">
    <property type="component" value="Unassembled WGS sequence"/>
</dbReference>
<dbReference type="Gene3D" id="2.60.40.1110">
    <property type="match status" value="2"/>
</dbReference>
<dbReference type="Gene3D" id="3.20.20.80">
    <property type="entry name" value="Glycosidases"/>
    <property type="match status" value="1"/>
</dbReference>
<dbReference type="Pfam" id="PF11852">
    <property type="entry name" value="Pullul_strch_C"/>
    <property type="match status" value="1"/>
</dbReference>
<dbReference type="InterPro" id="IPR004193">
    <property type="entry name" value="Glyco_hydro_13_N"/>
</dbReference>
<dbReference type="InterPro" id="IPR024561">
    <property type="entry name" value="Pullul_strch_C"/>
</dbReference>
<evidence type="ECO:0000313" key="14">
    <source>
        <dbReference type="EMBL" id="GIE16147.1"/>
    </source>
</evidence>
<dbReference type="InterPro" id="IPR017853">
    <property type="entry name" value="GH"/>
</dbReference>
<dbReference type="InterPro" id="IPR011839">
    <property type="entry name" value="Pullul_strch"/>
</dbReference>
<dbReference type="Pfam" id="PF03714">
    <property type="entry name" value="PUD"/>
    <property type="match status" value="2"/>
</dbReference>
<dbReference type="InterPro" id="IPR014756">
    <property type="entry name" value="Ig_E-set"/>
</dbReference>
<dbReference type="NCBIfam" id="TIGR02103">
    <property type="entry name" value="pullul_strch"/>
    <property type="match status" value="1"/>
</dbReference>
<dbReference type="Pfam" id="PF17967">
    <property type="entry name" value="Pullulanase_N2"/>
    <property type="match status" value="1"/>
</dbReference>
<dbReference type="SUPFAM" id="SSF51011">
    <property type="entry name" value="Glycosyl hydrolase domain"/>
    <property type="match status" value="1"/>
</dbReference>
<dbReference type="GO" id="GO:0004556">
    <property type="term" value="F:alpha-amylase activity"/>
    <property type="evidence" value="ECO:0007669"/>
    <property type="project" value="UniProtKB-EC"/>
</dbReference>
<dbReference type="Gene3D" id="2.60.40.1130">
    <property type="entry name" value="Rab geranylgeranyltransferase alpha-subunit, insert domain"/>
    <property type="match status" value="1"/>
</dbReference>
<evidence type="ECO:0000256" key="2">
    <source>
        <dbReference type="ARBA" id="ARBA00008061"/>
    </source>
</evidence>
<proteinExistence type="inferred from homology"/>
<reference evidence="14" key="1">
    <citation type="submission" date="2021-01" db="EMBL/GenBank/DDBJ databases">
        <title>Whole genome shotgun sequence of Actinoplanes ferrugineus NBRC 15555.</title>
        <authorList>
            <person name="Komaki H."/>
            <person name="Tamura T."/>
        </authorList>
    </citation>
    <scope>NUCLEOTIDE SEQUENCE</scope>
    <source>
        <strain evidence="14">NBRC 15555</strain>
    </source>
</reference>
<dbReference type="SUPFAM" id="SSF49452">
    <property type="entry name" value="Starch-binding domain-like"/>
    <property type="match status" value="2"/>
</dbReference>
<dbReference type="SUPFAM" id="SSF51445">
    <property type="entry name" value="(Trans)glycosidases"/>
    <property type="match status" value="1"/>
</dbReference>
<evidence type="ECO:0000256" key="10">
    <source>
        <dbReference type="ARBA" id="ARBA00029618"/>
    </source>
</evidence>
<comment type="catalytic activity">
    <reaction evidence="1">
        <text>Endohydrolysis of (1-&gt;4)-alpha-D-glucosidic linkages in polysaccharides containing three or more (1-&gt;4)-alpha-linked D-glucose units.</text>
        <dbReference type="EC" id="3.2.1.1"/>
    </reaction>
</comment>
<evidence type="ECO:0000256" key="8">
    <source>
        <dbReference type="ARBA" id="ARBA00023965"/>
    </source>
</evidence>
<keyword evidence="15" id="KW-1185">Reference proteome</keyword>
<dbReference type="InterPro" id="IPR006047">
    <property type="entry name" value="GH13_cat_dom"/>
</dbReference>
<protein>
    <recommendedName>
        <fullName evidence="11">1,4-alpha-D-glucan glucanohydrolase</fullName>
        <ecNumber evidence="3">3.2.1.1</ecNumber>
        <ecNumber evidence="9">3.2.1.41</ecNumber>
    </recommendedName>
    <alternativeName>
        <fullName evidence="10">Alpha-dextrin endo-1,6-alpha-glucosidase</fullName>
    </alternativeName>
    <alternativeName>
        <fullName evidence="12">Pullulan 6-glucanohydrolase</fullName>
    </alternativeName>
</protein>
<evidence type="ECO:0000256" key="7">
    <source>
        <dbReference type="ARBA" id="ARBA00023295"/>
    </source>
</evidence>
<name>A0A919JAA0_9ACTN</name>
<dbReference type="EC" id="3.2.1.41" evidence="9"/>
<evidence type="ECO:0000259" key="13">
    <source>
        <dbReference type="SMART" id="SM00642"/>
    </source>
</evidence>
<sequence length="1085" mass="117800">MTTIEIAPDAPATGRSRPRWLVVHYTRPDGEYGAWWLHTWGDVAPAAATGYPGGAAFAGEDVYGRFAWVRLADDARDVGFLLVDHAGGKDVDEDRHVDPSSTPEIWLRPGDPAVYTAPPTPVPHPVPDGEVVIHYRRPAGDYAGWGLHAWEGTPRKPRWDRPVSPAGYDSFGAVFRVPVRPGAVGLRFVLHRGDSKDLADDQRLDLTVSREVWMLAGVTAPVRPDLGSLGPELDPARQLAVFLDRTTIALPASGTDRADAFTLVASADGTIRRDGDELAGEFTTLPLTPRPGGLFQAQSRRFPHLRAYRAFSVRELGDSALGYLLRGQLLVVGRDAEGRVATITGVQLPGVLDDLYPEAAEAELGIVMTDDRPQLSVWAPTARTVELELFREPGDEPKVLPMDRDGATGVWTIAGKRKWLGRYYRYRVEVWHPAAQRIVTTSVTDPYSIGLATDSTHSLLVDLADPELAPPGWDTLTKPAAVAPARMQIAEVSIREFSILDDSLPAAERGTYAAFTNPGGTGMRHLRSLADAGLTHLHLLPAFDFATVPDRRADQRLPACDLASFPPDSEEQQKAVMAVAETDGWNWGYDPWHYTTPEGSFSTDPAGPARIVEFREMVAALNRAGLRVIMDVVYNHTFEDGLHQLSVLDRVVPGYYHRALADGSTAESTCCPNTAPEHMMMGRLVVDSIVTWAREYRVDGFRFDLMGHHPRANILDVRGALDRLPGGKDVYLYGEGWNFGEVAYDARFAQATQVNMAGTGVGTFNDRLRDAIRGGGSFGDPTEQGFASGLGGNTPLWLHDRLKVGLSGGLSTYRFITHTGAEQSGAQIDYNGSASGYALTPGETINYVDAHDNEILYDALAFKLPRDTAPADRARMQILALSLIVLSQGIGFIALGSERLRSKSLDRNSFNSGDWFNQIRWNPEHGNGFGVGLPPADDNADKWHLARPLLGDPSLVPSPELIAMTAERYRELLRVRRSSPVFGLPTAEEVQRRLTFPLSGPGETPGVLVMCLDGTGLDPRWRQIVTVFNATGQPATQTVPALADVDLTPHPDQSASADPVLGTAGAAAGVLTVPARSVAVFVAGL</sequence>
<organism evidence="14 15">
    <name type="scientific">Paractinoplanes ferrugineus</name>
    <dbReference type="NCBI Taxonomy" id="113564"/>
    <lineage>
        <taxon>Bacteria</taxon>
        <taxon>Bacillati</taxon>
        <taxon>Actinomycetota</taxon>
        <taxon>Actinomycetes</taxon>
        <taxon>Micromonosporales</taxon>
        <taxon>Micromonosporaceae</taxon>
        <taxon>Paractinoplanes</taxon>
    </lineage>
</organism>
<accession>A0A919JAA0</accession>
<dbReference type="GO" id="GO:0051060">
    <property type="term" value="F:pullulanase activity"/>
    <property type="evidence" value="ECO:0007669"/>
    <property type="project" value="UniProtKB-EC"/>
</dbReference>
<dbReference type="Pfam" id="PF02922">
    <property type="entry name" value="CBM_48"/>
    <property type="match status" value="1"/>
</dbReference>
<evidence type="ECO:0000256" key="3">
    <source>
        <dbReference type="ARBA" id="ARBA00012595"/>
    </source>
</evidence>
<dbReference type="CDD" id="cd10315">
    <property type="entry name" value="CBM41_pullulanase"/>
    <property type="match status" value="2"/>
</dbReference>
<dbReference type="SUPFAM" id="SSF81296">
    <property type="entry name" value="E set domains"/>
    <property type="match status" value="2"/>
</dbReference>
<dbReference type="RefSeq" id="WP_203822486.1">
    <property type="nucleotide sequence ID" value="NZ_BAAABP010000033.1"/>
</dbReference>
<dbReference type="EMBL" id="BOMM01000078">
    <property type="protein sequence ID" value="GIE16147.1"/>
    <property type="molecule type" value="Genomic_DNA"/>
</dbReference>